<dbReference type="PROSITE" id="PS50110">
    <property type="entry name" value="RESPONSE_REGULATORY"/>
    <property type="match status" value="1"/>
</dbReference>
<dbReference type="GO" id="GO:0000160">
    <property type="term" value="P:phosphorelay signal transduction system"/>
    <property type="evidence" value="ECO:0007669"/>
    <property type="project" value="InterPro"/>
</dbReference>
<feature type="domain" description="CheW-like" evidence="3">
    <location>
        <begin position="21"/>
        <end position="181"/>
    </location>
</feature>
<dbReference type="Pfam" id="PF01584">
    <property type="entry name" value="CheW"/>
    <property type="match status" value="1"/>
</dbReference>
<dbReference type="RefSeq" id="WP_153418065.1">
    <property type="nucleotide sequence ID" value="NZ_WFLM01000001.1"/>
</dbReference>
<protein>
    <submittedName>
        <fullName evidence="4">Response regulator</fullName>
    </submittedName>
</protein>
<keyword evidence="1" id="KW-0597">Phosphoprotein</keyword>
<proteinExistence type="predicted"/>
<dbReference type="Gene3D" id="2.30.30.40">
    <property type="entry name" value="SH3 Domains"/>
    <property type="match status" value="1"/>
</dbReference>
<name>A0A6N6VVE6_9BACT</name>
<accession>A0A6N6VVE6</accession>
<dbReference type="InterPro" id="IPR002545">
    <property type="entry name" value="CheW-lke_dom"/>
</dbReference>
<dbReference type="InterPro" id="IPR036061">
    <property type="entry name" value="CheW-like_dom_sf"/>
</dbReference>
<evidence type="ECO:0000259" key="3">
    <source>
        <dbReference type="PROSITE" id="PS50851"/>
    </source>
</evidence>
<evidence type="ECO:0000256" key="1">
    <source>
        <dbReference type="PROSITE-ProRule" id="PRU00169"/>
    </source>
</evidence>
<dbReference type="GO" id="GO:0006935">
    <property type="term" value="P:chemotaxis"/>
    <property type="evidence" value="ECO:0007669"/>
    <property type="project" value="InterPro"/>
</dbReference>
<dbReference type="SMART" id="SM00260">
    <property type="entry name" value="CheW"/>
    <property type="match status" value="1"/>
</dbReference>
<dbReference type="SMART" id="SM00448">
    <property type="entry name" value="REC"/>
    <property type="match status" value="1"/>
</dbReference>
<evidence type="ECO:0000313" key="4">
    <source>
        <dbReference type="EMBL" id="KAB8040550.1"/>
    </source>
</evidence>
<dbReference type="PIRSF" id="PIRSF002867">
    <property type="entry name" value="CheV"/>
    <property type="match status" value="1"/>
</dbReference>
<organism evidence="4 5">
    <name type="scientific">Silvanigrella paludirubra</name>
    <dbReference type="NCBI Taxonomy" id="2499159"/>
    <lineage>
        <taxon>Bacteria</taxon>
        <taxon>Pseudomonadati</taxon>
        <taxon>Bdellovibrionota</taxon>
        <taxon>Oligoflexia</taxon>
        <taxon>Silvanigrellales</taxon>
        <taxon>Silvanigrellaceae</taxon>
        <taxon>Silvanigrella</taxon>
    </lineage>
</organism>
<dbReference type="SUPFAM" id="SSF50341">
    <property type="entry name" value="CheW-like"/>
    <property type="match status" value="1"/>
</dbReference>
<reference evidence="4 5" key="1">
    <citation type="submission" date="2019-10" db="EMBL/GenBank/DDBJ databases">
        <title>New species of Slilvanegrellaceae.</title>
        <authorList>
            <person name="Pitt A."/>
            <person name="Hahn M.W."/>
        </authorList>
    </citation>
    <scope>NUCLEOTIDE SEQUENCE [LARGE SCALE GENOMIC DNA]</scope>
    <source>
        <strain evidence="4 5">SP-Ram-0.45-NSY-1</strain>
    </source>
</reference>
<dbReference type="AlphaFoldDB" id="A0A6N6VVE6"/>
<dbReference type="Proteomes" id="UP000437748">
    <property type="component" value="Unassembled WGS sequence"/>
</dbReference>
<evidence type="ECO:0000313" key="5">
    <source>
        <dbReference type="Proteomes" id="UP000437748"/>
    </source>
</evidence>
<sequence>MAIYIAKSKKEERMLQIGSNKFELVDFRLKDFPAGADMSHPAAYEGIYGINIAKVREINKISQFTKMPNTHECIEGLLELREEAIPIVNLAKYLGYENHALRSTDNIIICEFNGLVTGFVVHQAMRIRRISWEAILPPTRLIGREGGCVTGMHKLVKGPDNERDLMLLILDFEKIVAEINGETYALNKFSEDKQNNRVQTNTDETRTVLVVDDSATARTQVELFLTQHGYRVITATDGEEGLFTLQALLDQAKNDGKEITDLVQVVVSDVEMPRMDGHAFTQAIKKDPKLSSLPVIMHTSLSGRANQDAVKSLADEYVVKFNGDALIATVNRIWRKLMDKKETNRTSELNETDDDTDMAS</sequence>
<comment type="caution">
    <text evidence="4">The sequence shown here is derived from an EMBL/GenBank/DDBJ whole genome shotgun (WGS) entry which is preliminary data.</text>
</comment>
<dbReference type="OrthoDB" id="9806105at2"/>
<gene>
    <name evidence="4" type="ORF">GCL60_01130</name>
</gene>
<dbReference type="EMBL" id="WFLM01000001">
    <property type="protein sequence ID" value="KAB8040550.1"/>
    <property type="molecule type" value="Genomic_DNA"/>
</dbReference>
<keyword evidence="5" id="KW-1185">Reference proteome</keyword>
<dbReference type="Gene3D" id="2.40.50.180">
    <property type="entry name" value="CheA-289, Domain 4"/>
    <property type="match status" value="1"/>
</dbReference>
<dbReference type="InterPro" id="IPR001789">
    <property type="entry name" value="Sig_transdc_resp-reg_receiver"/>
</dbReference>
<dbReference type="PANTHER" id="PTHR47233">
    <property type="entry name" value="CHEMOTAXIS PROTEIN CHEV"/>
    <property type="match status" value="1"/>
</dbReference>
<dbReference type="SUPFAM" id="SSF52172">
    <property type="entry name" value="CheY-like"/>
    <property type="match status" value="1"/>
</dbReference>
<dbReference type="InterPro" id="IPR024181">
    <property type="entry name" value="Chemotax_regulator_CheV"/>
</dbReference>
<dbReference type="InterPro" id="IPR011006">
    <property type="entry name" value="CheY-like_superfamily"/>
</dbReference>
<evidence type="ECO:0000259" key="2">
    <source>
        <dbReference type="PROSITE" id="PS50110"/>
    </source>
</evidence>
<dbReference type="PANTHER" id="PTHR47233:SF3">
    <property type="entry name" value="CHEMOTAXIS PROTEIN CHEV"/>
    <property type="match status" value="1"/>
</dbReference>
<dbReference type="PROSITE" id="PS50851">
    <property type="entry name" value="CHEW"/>
    <property type="match status" value="1"/>
</dbReference>
<feature type="modified residue" description="4-aspartylphosphate" evidence="1">
    <location>
        <position position="269"/>
    </location>
</feature>
<dbReference type="Pfam" id="PF00072">
    <property type="entry name" value="Response_reg"/>
    <property type="match status" value="1"/>
</dbReference>
<dbReference type="Gene3D" id="3.40.50.2300">
    <property type="match status" value="1"/>
</dbReference>
<feature type="domain" description="Response regulatory" evidence="2">
    <location>
        <begin position="207"/>
        <end position="335"/>
    </location>
</feature>